<dbReference type="GO" id="GO:0015074">
    <property type="term" value="P:DNA integration"/>
    <property type="evidence" value="ECO:0007669"/>
    <property type="project" value="InterPro"/>
</dbReference>
<comment type="caution">
    <text evidence="3">The sequence shown here is derived from an EMBL/GenBank/DDBJ whole genome shotgun (WGS) entry which is preliminary data.</text>
</comment>
<dbReference type="Gene3D" id="3.30.420.10">
    <property type="entry name" value="Ribonuclease H-like superfamily/Ribonuclease H"/>
    <property type="match status" value="1"/>
</dbReference>
<dbReference type="InterPro" id="IPR001584">
    <property type="entry name" value="Integrase_cat-core"/>
</dbReference>
<evidence type="ECO:0000256" key="1">
    <source>
        <dbReference type="SAM" id="MobiDB-lite"/>
    </source>
</evidence>
<name>A0AAV1M018_9NEOP</name>
<dbReference type="InterPro" id="IPR050951">
    <property type="entry name" value="Retrovirus_Pol_polyprotein"/>
</dbReference>
<dbReference type="AlphaFoldDB" id="A0AAV1M018"/>
<dbReference type="Proteomes" id="UP001314205">
    <property type="component" value="Unassembled WGS sequence"/>
</dbReference>
<proteinExistence type="predicted"/>
<dbReference type="InterPro" id="IPR012337">
    <property type="entry name" value="RNaseH-like_sf"/>
</dbReference>
<gene>
    <name evidence="3" type="ORF">PARMNEM_LOCUS18685</name>
</gene>
<feature type="compositionally biased region" description="Basic residues" evidence="1">
    <location>
        <begin position="40"/>
        <end position="61"/>
    </location>
</feature>
<feature type="domain" description="Integrase catalytic" evidence="2">
    <location>
        <begin position="48"/>
        <end position="140"/>
    </location>
</feature>
<evidence type="ECO:0000313" key="3">
    <source>
        <dbReference type="EMBL" id="CAK1599857.1"/>
    </source>
</evidence>
<dbReference type="EMBL" id="CAVLGL010000115">
    <property type="protein sequence ID" value="CAK1599857.1"/>
    <property type="molecule type" value="Genomic_DNA"/>
</dbReference>
<evidence type="ECO:0000313" key="4">
    <source>
        <dbReference type="Proteomes" id="UP001314205"/>
    </source>
</evidence>
<dbReference type="GO" id="GO:0003676">
    <property type="term" value="F:nucleic acid binding"/>
    <property type="evidence" value="ECO:0007669"/>
    <property type="project" value="InterPro"/>
</dbReference>
<feature type="compositionally biased region" description="Basic residues" evidence="1">
    <location>
        <begin position="1"/>
        <end position="17"/>
    </location>
</feature>
<dbReference type="SUPFAM" id="SSF53098">
    <property type="entry name" value="Ribonuclease H-like"/>
    <property type="match status" value="1"/>
</dbReference>
<sequence length="278" mass="31507">MGRSRKHKRHLKHKKHYSSSDSDSSSSSSTSESGSDGYSKKKLKYNQHSRKGKTDNKKKHSRCFVKEKSILHILNAVATPRANGQIERYNRTIVNALTATNHGRPDSEWDTHISKVQWGLNNTINQATGKSASEVLFGVAPTGSSEAMMNSVVADSVEIMNREEIRQHVELKIAQDQQKQKARFDKSRKKAKIYQVGDLVRVEREINSHTGQSKKLQPKCSGPYRVSKVLGNDRYEIIDTPITKREGKPVYKNVFAVDKIHPWLVFSNDLMETDSESE</sequence>
<accession>A0AAV1M018</accession>
<reference evidence="3 4" key="1">
    <citation type="submission" date="2023-11" db="EMBL/GenBank/DDBJ databases">
        <authorList>
            <person name="Hedman E."/>
            <person name="Englund M."/>
            <person name="Stromberg M."/>
            <person name="Nyberg Akerstrom W."/>
            <person name="Nylinder S."/>
            <person name="Jareborg N."/>
            <person name="Kallberg Y."/>
            <person name="Kronander E."/>
        </authorList>
    </citation>
    <scope>NUCLEOTIDE SEQUENCE [LARGE SCALE GENOMIC DNA]</scope>
</reference>
<feature type="region of interest" description="Disordered" evidence="1">
    <location>
        <begin position="1"/>
        <end position="61"/>
    </location>
</feature>
<organism evidence="3 4">
    <name type="scientific">Parnassius mnemosyne</name>
    <name type="common">clouded apollo</name>
    <dbReference type="NCBI Taxonomy" id="213953"/>
    <lineage>
        <taxon>Eukaryota</taxon>
        <taxon>Metazoa</taxon>
        <taxon>Ecdysozoa</taxon>
        <taxon>Arthropoda</taxon>
        <taxon>Hexapoda</taxon>
        <taxon>Insecta</taxon>
        <taxon>Pterygota</taxon>
        <taxon>Neoptera</taxon>
        <taxon>Endopterygota</taxon>
        <taxon>Lepidoptera</taxon>
        <taxon>Glossata</taxon>
        <taxon>Ditrysia</taxon>
        <taxon>Papilionoidea</taxon>
        <taxon>Papilionidae</taxon>
        <taxon>Parnassiinae</taxon>
        <taxon>Parnassini</taxon>
        <taxon>Parnassius</taxon>
        <taxon>Driopa</taxon>
    </lineage>
</organism>
<keyword evidence="4" id="KW-1185">Reference proteome</keyword>
<dbReference type="PANTHER" id="PTHR37984:SF5">
    <property type="entry name" value="PROTEIN NYNRIN-LIKE"/>
    <property type="match status" value="1"/>
</dbReference>
<dbReference type="PROSITE" id="PS50994">
    <property type="entry name" value="INTEGRASE"/>
    <property type="match status" value="1"/>
</dbReference>
<dbReference type="InterPro" id="IPR036397">
    <property type="entry name" value="RNaseH_sf"/>
</dbReference>
<feature type="compositionally biased region" description="Low complexity" evidence="1">
    <location>
        <begin position="19"/>
        <end position="37"/>
    </location>
</feature>
<dbReference type="PANTHER" id="PTHR37984">
    <property type="entry name" value="PROTEIN CBG26694"/>
    <property type="match status" value="1"/>
</dbReference>
<evidence type="ECO:0000259" key="2">
    <source>
        <dbReference type="PROSITE" id="PS50994"/>
    </source>
</evidence>
<protein>
    <recommendedName>
        <fullName evidence="2">Integrase catalytic domain-containing protein</fullName>
    </recommendedName>
</protein>